<evidence type="ECO:0000256" key="10">
    <source>
        <dbReference type="ARBA" id="ARBA00048048"/>
    </source>
</evidence>
<organism evidence="13 14">
    <name type="scientific">Tubulinosema ratisbonensis</name>
    <dbReference type="NCBI Taxonomy" id="291195"/>
    <lineage>
        <taxon>Eukaryota</taxon>
        <taxon>Fungi</taxon>
        <taxon>Fungi incertae sedis</taxon>
        <taxon>Microsporidia</taxon>
        <taxon>Tubulinosematoidea</taxon>
        <taxon>Tubulinosematidae</taxon>
        <taxon>Tubulinosema</taxon>
    </lineage>
</organism>
<feature type="transmembrane region" description="Helical" evidence="11">
    <location>
        <begin position="157"/>
        <end position="179"/>
    </location>
</feature>
<dbReference type="PROSITE" id="PS50216">
    <property type="entry name" value="DHHC"/>
    <property type="match status" value="1"/>
</dbReference>
<protein>
    <recommendedName>
        <fullName evidence="11">Palmitoyltransferase</fullName>
        <ecNumber evidence="11">2.3.1.225</ecNumber>
    </recommendedName>
</protein>
<dbReference type="GO" id="GO:0006612">
    <property type="term" value="P:protein targeting to membrane"/>
    <property type="evidence" value="ECO:0007669"/>
    <property type="project" value="TreeGrafter"/>
</dbReference>
<keyword evidence="14" id="KW-1185">Reference proteome</keyword>
<proteinExistence type="inferred from homology"/>
<dbReference type="EMBL" id="RCSS01000186">
    <property type="protein sequence ID" value="RVD92577.1"/>
    <property type="molecule type" value="Genomic_DNA"/>
</dbReference>
<dbReference type="InterPro" id="IPR039859">
    <property type="entry name" value="PFA4/ZDH16/20/ERF2-like"/>
</dbReference>
<feature type="transmembrane region" description="Helical" evidence="11">
    <location>
        <begin position="12"/>
        <end position="30"/>
    </location>
</feature>
<feature type="domain" description="Palmitoyltransferase DHHC" evidence="12">
    <location>
        <begin position="70"/>
        <end position="188"/>
    </location>
</feature>
<dbReference type="GO" id="GO:0005794">
    <property type="term" value="C:Golgi apparatus"/>
    <property type="evidence" value="ECO:0007669"/>
    <property type="project" value="TreeGrafter"/>
</dbReference>
<dbReference type="EC" id="2.3.1.225" evidence="11"/>
<evidence type="ECO:0000256" key="6">
    <source>
        <dbReference type="ARBA" id="ARBA00023139"/>
    </source>
</evidence>
<keyword evidence="8 11" id="KW-0012">Acyltransferase</keyword>
<evidence type="ECO:0000313" key="13">
    <source>
        <dbReference type="EMBL" id="RVD92577.1"/>
    </source>
</evidence>
<gene>
    <name evidence="13" type="ORF">TUBRATIS_009160</name>
</gene>
<comment type="caution">
    <text evidence="13">The sequence shown here is derived from an EMBL/GenBank/DDBJ whole genome shotgun (WGS) entry which is preliminary data.</text>
</comment>
<evidence type="ECO:0000256" key="9">
    <source>
        <dbReference type="ARBA" id="ARBA00038298"/>
    </source>
</evidence>
<accession>A0A437ANH3</accession>
<keyword evidence="3 11" id="KW-0812">Transmembrane</keyword>
<evidence type="ECO:0000256" key="5">
    <source>
        <dbReference type="ARBA" id="ARBA00023136"/>
    </source>
</evidence>
<keyword evidence="6" id="KW-0564">Palmitate</keyword>
<evidence type="ECO:0000256" key="3">
    <source>
        <dbReference type="ARBA" id="ARBA00022692"/>
    </source>
</evidence>
<dbReference type="PANTHER" id="PTHR22883:SF23">
    <property type="entry name" value="PALMITOYLTRANSFERASE ZDHHC6"/>
    <property type="match status" value="1"/>
</dbReference>
<dbReference type="InterPro" id="IPR001594">
    <property type="entry name" value="Palmitoyltrfase_DHHC"/>
</dbReference>
<dbReference type="AlphaFoldDB" id="A0A437ANH3"/>
<comment type="domain">
    <text evidence="11">The DHHC domain is required for palmitoyltransferase activity.</text>
</comment>
<comment type="catalytic activity">
    <reaction evidence="10 11">
        <text>L-cysteinyl-[protein] + hexadecanoyl-CoA = S-hexadecanoyl-L-cysteinyl-[protein] + CoA</text>
        <dbReference type="Rhea" id="RHEA:36683"/>
        <dbReference type="Rhea" id="RHEA-COMP:10131"/>
        <dbReference type="Rhea" id="RHEA-COMP:11032"/>
        <dbReference type="ChEBI" id="CHEBI:29950"/>
        <dbReference type="ChEBI" id="CHEBI:57287"/>
        <dbReference type="ChEBI" id="CHEBI:57379"/>
        <dbReference type="ChEBI" id="CHEBI:74151"/>
        <dbReference type="EC" id="2.3.1.225"/>
    </reaction>
</comment>
<dbReference type="Proteomes" id="UP000282876">
    <property type="component" value="Unassembled WGS sequence"/>
</dbReference>
<keyword evidence="2 11" id="KW-0808">Transferase</keyword>
<evidence type="ECO:0000256" key="4">
    <source>
        <dbReference type="ARBA" id="ARBA00022989"/>
    </source>
</evidence>
<evidence type="ECO:0000256" key="7">
    <source>
        <dbReference type="ARBA" id="ARBA00023288"/>
    </source>
</evidence>
<dbReference type="GO" id="GO:0016020">
    <property type="term" value="C:membrane"/>
    <property type="evidence" value="ECO:0007669"/>
    <property type="project" value="UniProtKB-SubCell"/>
</dbReference>
<evidence type="ECO:0000256" key="1">
    <source>
        <dbReference type="ARBA" id="ARBA00004141"/>
    </source>
</evidence>
<keyword evidence="4 11" id="KW-1133">Transmembrane helix</keyword>
<dbReference type="VEuPathDB" id="MicrosporidiaDB:TUBRATIS_009160"/>
<feature type="transmembrane region" description="Helical" evidence="11">
    <location>
        <begin position="118"/>
        <end position="137"/>
    </location>
</feature>
<reference evidence="13 14" key="1">
    <citation type="submission" date="2018-10" db="EMBL/GenBank/DDBJ databases">
        <title>Draft genome sequence of the microsporidian Tubulinosema ratisbonensis.</title>
        <authorList>
            <person name="Polonais V."/>
            <person name="Peyretaillade E."/>
            <person name="Niehus S."/>
            <person name="Wawrzyniak I."/>
            <person name="Franchet A."/>
            <person name="Gaspin C."/>
            <person name="Reichstadt M."/>
            <person name="Belser C."/>
            <person name="Labadie K."/>
            <person name="Delbac F."/>
            <person name="Ferrandon D."/>
        </authorList>
    </citation>
    <scope>NUCLEOTIDE SEQUENCE [LARGE SCALE GENOMIC DNA]</scope>
    <source>
        <strain evidence="13 14">Franzen</strain>
    </source>
</reference>
<dbReference type="Pfam" id="PF01529">
    <property type="entry name" value="DHHC"/>
    <property type="match status" value="1"/>
</dbReference>
<feature type="transmembrane region" description="Helical" evidence="11">
    <location>
        <begin position="36"/>
        <end position="53"/>
    </location>
</feature>
<name>A0A437ANH3_9MICR</name>
<evidence type="ECO:0000313" key="14">
    <source>
        <dbReference type="Proteomes" id="UP000282876"/>
    </source>
</evidence>
<evidence type="ECO:0000256" key="11">
    <source>
        <dbReference type="RuleBase" id="RU079119"/>
    </source>
</evidence>
<keyword evidence="5 11" id="KW-0472">Membrane</keyword>
<evidence type="ECO:0000259" key="12">
    <source>
        <dbReference type="Pfam" id="PF01529"/>
    </source>
</evidence>
<evidence type="ECO:0000256" key="8">
    <source>
        <dbReference type="ARBA" id="ARBA00023315"/>
    </source>
</evidence>
<dbReference type="GO" id="GO:0019706">
    <property type="term" value="F:protein-cysteine S-palmitoyltransferase activity"/>
    <property type="evidence" value="ECO:0007669"/>
    <property type="project" value="UniProtKB-EC"/>
</dbReference>
<comment type="similarity">
    <text evidence="9">Belongs to the DHHC palmitoyltransferase family. PFA5 subfamily.</text>
</comment>
<sequence length="272" mass="33129">MFMKKKKCKQILLVYLIPYIFFRTLIMHNLKSSTKFFYTFNFFAILFYLYLTTNKPSRKLTKNSEQIEENIARQCGVCLKFRHSRVYHCLHCCKCSFKPYYHSYYIKTCINGDNLANFIRLIFIFKIFLIFNIIIYYSELHYLIFSNRIHRTKTIALYFFTILFFLFFIFLEIFFSFIYHIKLVMFNLLPIEIEILQRIDELILEDKIFYFKFGKKYFNPFDRGKINNLVNCLGKPYFLFLIGGNVKDGVDQIIKILHVNWPDDLRKRYIIV</sequence>
<comment type="subcellular location">
    <subcellularLocation>
        <location evidence="1">Membrane</location>
        <topology evidence="1">Multi-pass membrane protein</topology>
    </subcellularLocation>
</comment>
<keyword evidence="7" id="KW-0449">Lipoprotein</keyword>
<dbReference type="PANTHER" id="PTHR22883">
    <property type="entry name" value="ZINC FINGER DHHC DOMAIN CONTAINING PROTEIN"/>
    <property type="match status" value="1"/>
</dbReference>
<evidence type="ECO:0000256" key="2">
    <source>
        <dbReference type="ARBA" id="ARBA00022679"/>
    </source>
</evidence>
<dbReference type="GO" id="GO:0005783">
    <property type="term" value="C:endoplasmic reticulum"/>
    <property type="evidence" value="ECO:0007669"/>
    <property type="project" value="TreeGrafter"/>
</dbReference>
<dbReference type="OrthoDB" id="331948at2759"/>